<keyword evidence="6" id="KW-0812">Transmembrane</keyword>
<comment type="function">
    <text evidence="1 10">Controls the rotational direction of flagella during chemotaxis.</text>
</comment>
<evidence type="ECO:0000256" key="3">
    <source>
        <dbReference type="ARBA" id="ARBA00008281"/>
    </source>
</evidence>
<dbReference type="GO" id="GO:0005886">
    <property type="term" value="C:plasma membrane"/>
    <property type="evidence" value="ECO:0007669"/>
    <property type="project" value="UniProtKB-SubCell"/>
</dbReference>
<sequence>MKTRTYILPPLLAMLLLFVTAQVASAGDGDYPGYIALEPALVVNLDNPRRAQFLQIQAQFYVETAADAERVQQHMPVIRDRMITYFGGRDPDKVRGAQERERMRAEVLDHLREAMEETSGAPSISNLYFTGFIVQ</sequence>
<keyword evidence="7 10" id="KW-0283">Flagellar rotation</keyword>
<dbReference type="RefSeq" id="WP_025281437.1">
    <property type="nucleotide sequence ID" value="NZ_CP007268.1"/>
</dbReference>
<evidence type="ECO:0000256" key="1">
    <source>
        <dbReference type="ARBA" id="ARBA00002254"/>
    </source>
</evidence>
<dbReference type="Pfam" id="PF03748">
    <property type="entry name" value="FliL"/>
    <property type="match status" value="1"/>
</dbReference>
<evidence type="ECO:0000256" key="8">
    <source>
        <dbReference type="ARBA" id="ARBA00022989"/>
    </source>
</evidence>
<name>W8KTV7_9GAMM</name>
<evidence type="ECO:0000256" key="6">
    <source>
        <dbReference type="ARBA" id="ARBA00022692"/>
    </source>
</evidence>
<dbReference type="GO" id="GO:0071978">
    <property type="term" value="P:bacterial-type flagellum-dependent swarming motility"/>
    <property type="evidence" value="ECO:0007669"/>
    <property type="project" value="TreeGrafter"/>
</dbReference>
<keyword evidence="12" id="KW-0969">Cilium</keyword>
<organism evidence="12 13">
    <name type="scientific">Ectothiorhodospira haloalkaliphila</name>
    <dbReference type="NCBI Taxonomy" id="421628"/>
    <lineage>
        <taxon>Bacteria</taxon>
        <taxon>Pseudomonadati</taxon>
        <taxon>Pseudomonadota</taxon>
        <taxon>Gammaproteobacteria</taxon>
        <taxon>Chromatiales</taxon>
        <taxon>Ectothiorhodospiraceae</taxon>
        <taxon>Ectothiorhodospira</taxon>
    </lineage>
</organism>
<keyword evidence="12" id="KW-0966">Cell projection</keyword>
<reference evidence="12 13" key="1">
    <citation type="journal article" date="2014" name="J Genomics">
        <title>Draft Genome Sequence of the Extremely Halophilic Phototrophic Purple Sulfur Bacterium Halorhodospira halochloris.</title>
        <authorList>
            <person name="Singh K.S."/>
            <person name="Kirksey J."/>
            <person name="Hoff W.D."/>
            <person name="Deole R."/>
        </authorList>
    </citation>
    <scope>NUCLEOTIDE SEQUENCE [LARGE SCALE GENOMIC DNA]</scope>
    <source>
        <strain evidence="12 13">A</strain>
    </source>
</reference>
<keyword evidence="5 10" id="KW-0145">Chemotaxis</keyword>
<dbReference type="AlphaFoldDB" id="W8KTV7"/>
<gene>
    <name evidence="12" type="ORF">M911_07445</name>
</gene>
<evidence type="ECO:0000256" key="10">
    <source>
        <dbReference type="RuleBase" id="RU364125"/>
    </source>
</evidence>
<keyword evidence="10" id="KW-0997">Cell inner membrane</keyword>
<dbReference type="EMBL" id="CP007268">
    <property type="protein sequence ID" value="AHK79016.1"/>
    <property type="molecule type" value="Genomic_DNA"/>
</dbReference>
<evidence type="ECO:0000256" key="7">
    <source>
        <dbReference type="ARBA" id="ARBA00022779"/>
    </source>
</evidence>
<dbReference type="KEGG" id="hhc:M911_07445"/>
<proteinExistence type="inferred from homology"/>
<dbReference type="PANTHER" id="PTHR35091">
    <property type="entry name" value="FLAGELLAR PROTEIN FLIL"/>
    <property type="match status" value="1"/>
</dbReference>
<comment type="similarity">
    <text evidence="3 10">Belongs to the FliL family.</text>
</comment>
<reference evidence="13" key="2">
    <citation type="submission" date="2014-02" db="EMBL/GenBank/DDBJ databases">
        <title>Draft Genome Sequence of extremely halophilic bacteria Halorhodospira halochloris.</title>
        <authorList>
            <person name="Singh K.S."/>
        </authorList>
    </citation>
    <scope>NUCLEOTIDE SEQUENCE [LARGE SCALE GENOMIC DNA]</scope>
    <source>
        <strain evidence="13">A</strain>
    </source>
</reference>
<evidence type="ECO:0000256" key="9">
    <source>
        <dbReference type="ARBA" id="ARBA00023136"/>
    </source>
</evidence>
<keyword evidence="13" id="KW-1185">Reference proteome</keyword>
<keyword evidence="12" id="KW-0282">Flagellum</keyword>
<evidence type="ECO:0000256" key="5">
    <source>
        <dbReference type="ARBA" id="ARBA00022500"/>
    </source>
</evidence>
<dbReference type="HOGENOM" id="CLU_099018_10_3_6"/>
<accession>W8KTV7</accession>
<keyword evidence="9 10" id="KW-0472">Membrane</keyword>
<evidence type="ECO:0000256" key="11">
    <source>
        <dbReference type="SAM" id="SignalP"/>
    </source>
</evidence>
<feature type="chain" id="PRO_5004910719" description="Flagellar protein FliL" evidence="11">
    <location>
        <begin position="27"/>
        <end position="135"/>
    </location>
</feature>
<dbReference type="Proteomes" id="UP000019442">
    <property type="component" value="Chromosome"/>
</dbReference>
<dbReference type="OrthoDB" id="5616092at2"/>
<keyword evidence="4" id="KW-1003">Cell membrane</keyword>
<evidence type="ECO:0000256" key="2">
    <source>
        <dbReference type="ARBA" id="ARBA00004162"/>
    </source>
</evidence>
<evidence type="ECO:0000313" key="12">
    <source>
        <dbReference type="EMBL" id="AHK79016.1"/>
    </source>
</evidence>
<protein>
    <recommendedName>
        <fullName evidence="10">Flagellar protein FliL</fullName>
    </recommendedName>
</protein>
<comment type="subcellular location">
    <subcellularLocation>
        <location evidence="10">Cell inner membrane</location>
    </subcellularLocation>
    <subcellularLocation>
        <location evidence="2">Cell membrane</location>
        <topology evidence="2">Single-pass membrane protein</topology>
    </subcellularLocation>
</comment>
<dbReference type="GO" id="GO:0006935">
    <property type="term" value="P:chemotaxis"/>
    <property type="evidence" value="ECO:0007669"/>
    <property type="project" value="UniProtKB-KW"/>
</dbReference>
<feature type="signal peptide" evidence="11">
    <location>
        <begin position="1"/>
        <end position="26"/>
    </location>
</feature>
<dbReference type="InterPro" id="IPR005503">
    <property type="entry name" value="FliL"/>
</dbReference>
<dbReference type="GO" id="GO:0009425">
    <property type="term" value="C:bacterial-type flagellum basal body"/>
    <property type="evidence" value="ECO:0007669"/>
    <property type="project" value="InterPro"/>
</dbReference>
<dbReference type="PANTHER" id="PTHR35091:SF2">
    <property type="entry name" value="FLAGELLAR PROTEIN FLIL"/>
    <property type="match status" value="1"/>
</dbReference>
<keyword evidence="8" id="KW-1133">Transmembrane helix</keyword>
<keyword evidence="11" id="KW-0732">Signal</keyword>
<evidence type="ECO:0000313" key="13">
    <source>
        <dbReference type="Proteomes" id="UP000019442"/>
    </source>
</evidence>
<evidence type="ECO:0000256" key="4">
    <source>
        <dbReference type="ARBA" id="ARBA00022475"/>
    </source>
</evidence>